<evidence type="ECO:0000313" key="3">
    <source>
        <dbReference type="Proteomes" id="UP000807469"/>
    </source>
</evidence>
<dbReference type="PROSITE" id="PS50181">
    <property type="entry name" value="FBOX"/>
    <property type="match status" value="1"/>
</dbReference>
<accession>A0A9P6D5F0</accession>
<dbReference type="OrthoDB" id="3226064at2759"/>
<dbReference type="Gene3D" id="1.20.1280.50">
    <property type="match status" value="1"/>
</dbReference>
<evidence type="ECO:0000259" key="1">
    <source>
        <dbReference type="PROSITE" id="PS50181"/>
    </source>
</evidence>
<name>A0A9P6D5F0_9AGAR</name>
<dbReference type="EMBL" id="MU155152">
    <property type="protein sequence ID" value="KAF9483578.1"/>
    <property type="molecule type" value="Genomic_DNA"/>
</dbReference>
<protein>
    <recommendedName>
        <fullName evidence="1">F-box domain-containing protein</fullName>
    </recommendedName>
</protein>
<dbReference type="AlphaFoldDB" id="A0A9P6D5F0"/>
<evidence type="ECO:0000313" key="2">
    <source>
        <dbReference type="EMBL" id="KAF9483578.1"/>
    </source>
</evidence>
<organism evidence="2 3">
    <name type="scientific">Pholiota conissans</name>
    <dbReference type="NCBI Taxonomy" id="109636"/>
    <lineage>
        <taxon>Eukaryota</taxon>
        <taxon>Fungi</taxon>
        <taxon>Dikarya</taxon>
        <taxon>Basidiomycota</taxon>
        <taxon>Agaricomycotina</taxon>
        <taxon>Agaricomycetes</taxon>
        <taxon>Agaricomycetidae</taxon>
        <taxon>Agaricales</taxon>
        <taxon>Agaricineae</taxon>
        <taxon>Strophariaceae</taxon>
        <taxon>Pholiota</taxon>
    </lineage>
</organism>
<reference evidence="2" key="1">
    <citation type="submission" date="2020-11" db="EMBL/GenBank/DDBJ databases">
        <authorList>
            <consortium name="DOE Joint Genome Institute"/>
            <person name="Ahrendt S."/>
            <person name="Riley R."/>
            <person name="Andreopoulos W."/>
            <person name="Labutti K."/>
            <person name="Pangilinan J."/>
            <person name="Ruiz-Duenas F.J."/>
            <person name="Barrasa J.M."/>
            <person name="Sanchez-Garcia M."/>
            <person name="Camarero S."/>
            <person name="Miyauchi S."/>
            <person name="Serrano A."/>
            <person name="Linde D."/>
            <person name="Babiker R."/>
            <person name="Drula E."/>
            <person name="Ayuso-Fernandez I."/>
            <person name="Pacheco R."/>
            <person name="Padilla G."/>
            <person name="Ferreira P."/>
            <person name="Barriuso J."/>
            <person name="Kellner H."/>
            <person name="Castanera R."/>
            <person name="Alfaro M."/>
            <person name="Ramirez L."/>
            <person name="Pisabarro A.G."/>
            <person name="Kuo A."/>
            <person name="Tritt A."/>
            <person name="Lipzen A."/>
            <person name="He G."/>
            <person name="Yan M."/>
            <person name="Ng V."/>
            <person name="Cullen D."/>
            <person name="Martin F."/>
            <person name="Rosso M.-N."/>
            <person name="Henrissat B."/>
            <person name="Hibbett D."/>
            <person name="Martinez A.T."/>
            <person name="Grigoriev I.V."/>
        </authorList>
    </citation>
    <scope>NUCLEOTIDE SEQUENCE</scope>
    <source>
        <strain evidence="2">CIRM-BRFM 674</strain>
    </source>
</reference>
<dbReference type="Pfam" id="PF12937">
    <property type="entry name" value="F-box-like"/>
    <property type="match status" value="1"/>
</dbReference>
<comment type="caution">
    <text evidence="2">The sequence shown here is derived from an EMBL/GenBank/DDBJ whole genome shotgun (WGS) entry which is preliminary data.</text>
</comment>
<dbReference type="InterPro" id="IPR036047">
    <property type="entry name" value="F-box-like_dom_sf"/>
</dbReference>
<dbReference type="Proteomes" id="UP000807469">
    <property type="component" value="Unassembled WGS sequence"/>
</dbReference>
<proteinExistence type="predicted"/>
<sequence>MPLIELPRELIEEILTRCDPVDVAMVAQTCSTLRFIIYYAGDSKLWRDLYLLQPFDDPRTAVDQQGRSKPTPIDWKMELQRIIRARNVLLEDDVFTVLRPGESSTLLRTLLDMVTTVSPRTSYENVRELSANLLWVAAMLRRGFIDQLEESAATPPGDRQLLARLHTFYGITHADTRPQSRVKSRAYVYDMRHYRSESAFGPFLPGGKVNWEHMQALHHVVSMHLVELGEDEDFEFAVFPMSLPFTQIVTPSNLDEEKDWAGLTGSWVVSFCFCDHRDLMTFNHANVNTVDLSLLEDPEFREVFRSLAVNITVVRTEPDPNHPARPIIHFQGKMTDASNSTMTGHVKMTPDNEVLWHFVSGEPGSMIWSSEGVQVGGLRSSFGVLGSWSTIFHEEDDPVGPFWLRKHIHDIVI</sequence>
<keyword evidence="3" id="KW-1185">Reference proteome</keyword>
<feature type="domain" description="F-box" evidence="1">
    <location>
        <begin position="1"/>
        <end position="49"/>
    </location>
</feature>
<dbReference type="InterPro" id="IPR001810">
    <property type="entry name" value="F-box_dom"/>
</dbReference>
<gene>
    <name evidence="2" type="ORF">BDN70DRAFT_827292</name>
</gene>
<dbReference type="SUPFAM" id="SSF81383">
    <property type="entry name" value="F-box domain"/>
    <property type="match status" value="1"/>
</dbReference>